<proteinExistence type="predicted"/>
<accession>A0A7H1N3Q0</accession>
<dbReference type="Proteomes" id="UP000516369">
    <property type="component" value="Chromosome"/>
</dbReference>
<dbReference type="KEGG" id="dvn:HQ394_14580"/>
<keyword evidence="1" id="KW-1133">Transmembrane helix</keyword>
<keyword evidence="1" id="KW-0472">Membrane</keyword>
<dbReference type="AlphaFoldDB" id="A0A7H1N3Q0"/>
<organism evidence="2 3">
    <name type="scientific">Defluviicoccus vanus</name>
    <dbReference type="NCBI Taxonomy" id="111831"/>
    <lineage>
        <taxon>Bacteria</taxon>
        <taxon>Pseudomonadati</taxon>
        <taxon>Pseudomonadota</taxon>
        <taxon>Alphaproteobacteria</taxon>
        <taxon>Rhodospirillales</taxon>
        <taxon>Rhodospirillaceae</taxon>
        <taxon>Defluviicoccus</taxon>
    </lineage>
</organism>
<evidence type="ECO:0000313" key="3">
    <source>
        <dbReference type="Proteomes" id="UP000516369"/>
    </source>
</evidence>
<dbReference type="EMBL" id="CP053923">
    <property type="protein sequence ID" value="QNT70336.1"/>
    <property type="molecule type" value="Genomic_DNA"/>
</dbReference>
<gene>
    <name evidence="2" type="ORF">HQ394_14580</name>
</gene>
<keyword evidence="3" id="KW-1185">Reference proteome</keyword>
<feature type="transmembrane region" description="Helical" evidence="1">
    <location>
        <begin position="29"/>
        <end position="50"/>
    </location>
</feature>
<name>A0A7H1N3Q0_9PROT</name>
<protein>
    <submittedName>
        <fullName evidence="2">Uncharacterized protein</fullName>
    </submittedName>
</protein>
<evidence type="ECO:0000313" key="2">
    <source>
        <dbReference type="EMBL" id="QNT70336.1"/>
    </source>
</evidence>
<sequence length="56" mass="6136">MRFFIFYFVCGITAALIHVASDPGSLVLMIFFGVSVLVPAILVLSLWIAVQVCSRC</sequence>
<evidence type="ECO:0000256" key="1">
    <source>
        <dbReference type="SAM" id="Phobius"/>
    </source>
</evidence>
<reference evidence="2 3" key="1">
    <citation type="submission" date="2020-05" db="EMBL/GenBank/DDBJ databases">
        <title>Complete closed genome sequence of Defluviicoccus vanus.</title>
        <authorList>
            <person name="Bessarab I."/>
            <person name="Arumugam K."/>
            <person name="Maszenan A.M."/>
            <person name="Seviour R.J."/>
            <person name="Williams R.B."/>
        </authorList>
    </citation>
    <scope>NUCLEOTIDE SEQUENCE [LARGE SCALE GENOMIC DNA]</scope>
    <source>
        <strain evidence="2 3">Ben 114</strain>
    </source>
</reference>
<keyword evidence="1" id="KW-0812">Transmembrane</keyword>